<evidence type="ECO:0000256" key="2">
    <source>
        <dbReference type="ARBA" id="ARBA00022485"/>
    </source>
</evidence>
<feature type="region of interest" description="Disordered" evidence="11">
    <location>
        <begin position="1"/>
        <end position="46"/>
    </location>
</feature>
<evidence type="ECO:0000259" key="12">
    <source>
        <dbReference type="SMART" id="SM00478"/>
    </source>
</evidence>
<sequence length="277" mass="29666">MSNALLPPAPDAGKPPAGKLTPPRRRAPGSHPAAKGKETELGRTRRARRINRTLAAAFPDAHAELDFSNPLELLVATVLSAQTTDVRVNQVTPALFATYRTAQDYAAANQAEVEALIRPTGFYRAKAANLIGLGQKLVTDFGGEVPVALEDLVTLPGVGRKTAHVVRGNVFGKPGLTVDTHFQRLVARLALSAQRDPVKIEREIAQIIPASEWTMFSHRLIFHGRRVCHAKKPACGACPIAFDCPDFGAGPTSPEEAAALVTGEEREHILGMLGDAQ</sequence>
<feature type="binding site" evidence="10">
    <location>
        <position position="238"/>
    </location>
    <ligand>
        <name>[4Fe-4S] cluster</name>
        <dbReference type="ChEBI" id="CHEBI:49883"/>
    </ligand>
</feature>
<name>A0ABX9UIG4_9CORY</name>
<dbReference type="PANTHER" id="PTHR10359">
    <property type="entry name" value="A/G-SPECIFIC ADENINE GLYCOSYLASE/ENDONUCLEASE III"/>
    <property type="match status" value="1"/>
</dbReference>
<evidence type="ECO:0000256" key="6">
    <source>
        <dbReference type="ARBA" id="ARBA00023004"/>
    </source>
</evidence>
<feature type="compositionally biased region" description="Low complexity" evidence="11">
    <location>
        <begin position="1"/>
        <end position="20"/>
    </location>
</feature>
<feature type="binding site" evidence="10">
    <location>
        <position position="235"/>
    </location>
    <ligand>
        <name>[4Fe-4S] cluster</name>
        <dbReference type="ChEBI" id="CHEBI:49883"/>
    </ligand>
</feature>
<keyword evidence="5 10" id="KW-0378">Hydrolase</keyword>
<evidence type="ECO:0000256" key="11">
    <source>
        <dbReference type="SAM" id="MobiDB-lite"/>
    </source>
</evidence>
<dbReference type="PANTHER" id="PTHR10359:SF18">
    <property type="entry name" value="ENDONUCLEASE III"/>
    <property type="match status" value="1"/>
</dbReference>
<dbReference type="InterPro" id="IPR011257">
    <property type="entry name" value="DNA_glycosylase"/>
</dbReference>
<dbReference type="InterPro" id="IPR003651">
    <property type="entry name" value="Endonuclease3_FeS-loop_motif"/>
</dbReference>
<dbReference type="Proteomes" id="UP000266886">
    <property type="component" value="Unassembled WGS sequence"/>
</dbReference>
<dbReference type="EMBL" id="RDRE01000012">
    <property type="protein sequence ID" value="RMD18653.1"/>
    <property type="molecule type" value="Genomic_DNA"/>
</dbReference>
<dbReference type="Gene3D" id="1.10.340.30">
    <property type="entry name" value="Hypothetical protein, domain 2"/>
    <property type="match status" value="1"/>
</dbReference>
<dbReference type="Pfam" id="PF10576">
    <property type="entry name" value="EndIII_4Fe-2S"/>
    <property type="match status" value="1"/>
</dbReference>
<dbReference type="HAMAP" id="MF_00942">
    <property type="entry name" value="Nth"/>
    <property type="match status" value="1"/>
</dbReference>
<dbReference type="InterPro" id="IPR000445">
    <property type="entry name" value="HhH_motif"/>
</dbReference>
<comment type="function">
    <text evidence="10">DNA repair enzyme that has both DNA N-glycosylase activity and AP-lyase activity. The DNA N-glycosylase activity releases various damaged pyrimidines from DNA by cleaving the N-glycosidic bond, leaving an AP (apurinic/apyrimidinic) site. The AP-lyase activity cleaves the phosphodiester bond 3' to the AP site by a beta-elimination, leaving a 3'-terminal unsaturated sugar and a product with a terminal 5'-phosphate.</text>
</comment>
<keyword evidence="14" id="KW-1185">Reference proteome</keyword>
<comment type="caution">
    <text evidence="13">The sequence shown here is derived from an EMBL/GenBank/DDBJ whole genome shotgun (WGS) entry which is preliminary data.</text>
</comment>
<keyword evidence="2 10" id="KW-0004">4Fe-4S</keyword>
<keyword evidence="10" id="KW-0456">Lyase</keyword>
<keyword evidence="13" id="KW-0540">Nuclease</keyword>
<keyword evidence="8 10" id="KW-0234">DNA repair</keyword>
<evidence type="ECO:0000256" key="10">
    <source>
        <dbReference type="HAMAP-Rule" id="MF_00942"/>
    </source>
</evidence>
<dbReference type="Gene3D" id="1.10.1670.10">
    <property type="entry name" value="Helix-hairpin-Helix base-excision DNA repair enzymes (C-terminal)"/>
    <property type="match status" value="1"/>
</dbReference>
<protein>
    <recommendedName>
        <fullName evidence="10">Endonuclease III</fullName>
        <ecNumber evidence="10">4.2.99.18</ecNumber>
    </recommendedName>
    <alternativeName>
        <fullName evidence="10">DNA-(apurinic or apyrimidinic site) lyase</fullName>
    </alternativeName>
</protein>
<comment type="cofactor">
    <cofactor evidence="10">
        <name>[4Fe-4S] cluster</name>
        <dbReference type="ChEBI" id="CHEBI:49883"/>
    </cofactor>
    <text evidence="10">Binds 1 [4Fe-4S] cluster.</text>
</comment>
<dbReference type="Pfam" id="PF00633">
    <property type="entry name" value="HHH"/>
    <property type="match status" value="1"/>
</dbReference>
<dbReference type="InterPro" id="IPR004035">
    <property type="entry name" value="Endouclease-III_FeS-bd_BS"/>
</dbReference>
<evidence type="ECO:0000256" key="7">
    <source>
        <dbReference type="ARBA" id="ARBA00023014"/>
    </source>
</evidence>
<dbReference type="InterPro" id="IPR005759">
    <property type="entry name" value="Nth"/>
</dbReference>
<dbReference type="GO" id="GO:0004519">
    <property type="term" value="F:endonuclease activity"/>
    <property type="evidence" value="ECO:0007669"/>
    <property type="project" value="UniProtKB-KW"/>
</dbReference>
<keyword evidence="9 10" id="KW-0326">Glycosidase</keyword>
<comment type="similarity">
    <text evidence="1 10">Belongs to the Nth/MutY family.</text>
</comment>
<dbReference type="Pfam" id="PF00730">
    <property type="entry name" value="HhH-GPD"/>
    <property type="match status" value="1"/>
</dbReference>
<evidence type="ECO:0000256" key="4">
    <source>
        <dbReference type="ARBA" id="ARBA00022763"/>
    </source>
</evidence>
<keyword evidence="3 10" id="KW-0479">Metal-binding</keyword>
<gene>
    <name evidence="10 13" type="primary">nth</name>
    <name evidence="13" type="ORF">EAW56_08245</name>
</gene>
<feature type="binding site" evidence="10">
    <location>
        <position position="228"/>
    </location>
    <ligand>
        <name>[4Fe-4S] cluster</name>
        <dbReference type="ChEBI" id="CHEBI:49883"/>
    </ligand>
</feature>
<evidence type="ECO:0000313" key="14">
    <source>
        <dbReference type="Proteomes" id="UP000266886"/>
    </source>
</evidence>
<dbReference type="InterPro" id="IPR023170">
    <property type="entry name" value="HhH_base_excis_C"/>
</dbReference>
<dbReference type="EC" id="4.2.99.18" evidence="10"/>
<dbReference type="InterPro" id="IPR003265">
    <property type="entry name" value="HhH-GPD_domain"/>
</dbReference>
<proteinExistence type="inferred from homology"/>
<evidence type="ECO:0000256" key="9">
    <source>
        <dbReference type="ARBA" id="ARBA00023295"/>
    </source>
</evidence>
<keyword evidence="7 10" id="KW-0411">Iron-sulfur</keyword>
<reference evidence="13 14" key="1">
    <citation type="submission" date="2018-10" db="EMBL/GenBank/DDBJ databases">
        <title>Whole genome sequence of Corynebacterium gottingense DSM 130494T.</title>
        <authorList>
            <person name="Bernier A.-M."/>
            <person name="Bernard K."/>
        </authorList>
    </citation>
    <scope>NUCLEOTIDE SEQUENCE [LARGE SCALE GENOMIC DNA]</scope>
    <source>
        <strain evidence="13 14">DSM 103494</strain>
    </source>
</reference>
<dbReference type="RefSeq" id="WP_122086079.1">
    <property type="nucleotide sequence ID" value="NZ_CBCRWO010000016.1"/>
</dbReference>
<keyword evidence="13" id="KW-0255">Endonuclease</keyword>
<dbReference type="SMART" id="SM00478">
    <property type="entry name" value="ENDO3c"/>
    <property type="match status" value="1"/>
</dbReference>
<evidence type="ECO:0000313" key="13">
    <source>
        <dbReference type="EMBL" id="RMD18653.1"/>
    </source>
</evidence>
<evidence type="ECO:0000256" key="1">
    <source>
        <dbReference type="ARBA" id="ARBA00008343"/>
    </source>
</evidence>
<dbReference type="CDD" id="cd00056">
    <property type="entry name" value="ENDO3c"/>
    <property type="match status" value="1"/>
</dbReference>
<feature type="binding site" evidence="10">
    <location>
        <position position="244"/>
    </location>
    <ligand>
        <name>[4Fe-4S] cluster</name>
        <dbReference type="ChEBI" id="CHEBI:49883"/>
    </ligand>
</feature>
<dbReference type="PROSITE" id="PS00764">
    <property type="entry name" value="ENDONUCLEASE_III_1"/>
    <property type="match status" value="1"/>
</dbReference>
<feature type="domain" description="HhH-GPD" evidence="12">
    <location>
        <begin position="79"/>
        <end position="226"/>
    </location>
</feature>
<keyword evidence="4 10" id="KW-0227">DNA damage</keyword>
<comment type="catalytic activity">
    <reaction evidence="10">
        <text>2'-deoxyribonucleotide-(2'-deoxyribose 5'-phosphate)-2'-deoxyribonucleotide-DNA = a 3'-end 2'-deoxyribonucleotide-(2,3-dehydro-2,3-deoxyribose 5'-phosphate)-DNA + a 5'-end 5'-phospho-2'-deoxyribonucleoside-DNA + H(+)</text>
        <dbReference type="Rhea" id="RHEA:66592"/>
        <dbReference type="Rhea" id="RHEA-COMP:13180"/>
        <dbReference type="Rhea" id="RHEA-COMP:16897"/>
        <dbReference type="Rhea" id="RHEA-COMP:17067"/>
        <dbReference type="ChEBI" id="CHEBI:15378"/>
        <dbReference type="ChEBI" id="CHEBI:136412"/>
        <dbReference type="ChEBI" id="CHEBI:157695"/>
        <dbReference type="ChEBI" id="CHEBI:167181"/>
        <dbReference type="EC" id="4.2.99.18"/>
    </reaction>
</comment>
<dbReference type="SMART" id="SM00525">
    <property type="entry name" value="FES"/>
    <property type="match status" value="1"/>
</dbReference>
<evidence type="ECO:0000256" key="8">
    <source>
        <dbReference type="ARBA" id="ARBA00023204"/>
    </source>
</evidence>
<evidence type="ECO:0000256" key="3">
    <source>
        <dbReference type="ARBA" id="ARBA00022723"/>
    </source>
</evidence>
<keyword evidence="6 10" id="KW-0408">Iron</keyword>
<keyword evidence="10" id="KW-0238">DNA-binding</keyword>
<evidence type="ECO:0000256" key="5">
    <source>
        <dbReference type="ARBA" id="ARBA00022801"/>
    </source>
</evidence>
<dbReference type="NCBIfam" id="TIGR01083">
    <property type="entry name" value="nth"/>
    <property type="match status" value="1"/>
</dbReference>
<accession>A0ABX9UIG4</accession>
<organism evidence="13 14">
    <name type="scientific">Corynebacterium gottingense</name>
    <dbReference type="NCBI Taxonomy" id="2041036"/>
    <lineage>
        <taxon>Bacteria</taxon>
        <taxon>Bacillati</taxon>
        <taxon>Actinomycetota</taxon>
        <taxon>Actinomycetes</taxon>
        <taxon>Mycobacteriales</taxon>
        <taxon>Corynebacteriaceae</taxon>
        <taxon>Corynebacterium</taxon>
    </lineage>
</organism>
<dbReference type="SUPFAM" id="SSF48150">
    <property type="entry name" value="DNA-glycosylase"/>
    <property type="match status" value="1"/>
</dbReference>